<dbReference type="EMBL" id="KV784355">
    <property type="protein sequence ID" value="OEU20192.1"/>
    <property type="molecule type" value="Genomic_DNA"/>
</dbReference>
<dbReference type="KEGG" id="fcy:FRACYDRAFT_268196"/>
<evidence type="ECO:0000313" key="4">
    <source>
        <dbReference type="Proteomes" id="UP000095751"/>
    </source>
</evidence>
<keyword evidence="1" id="KW-0472">Membrane</keyword>
<reference evidence="3 4" key="1">
    <citation type="submission" date="2016-09" db="EMBL/GenBank/DDBJ databases">
        <title>Extensive genetic diversity and differential bi-allelic expression allows diatom success in the polar Southern Ocean.</title>
        <authorList>
            <consortium name="DOE Joint Genome Institute"/>
            <person name="Mock T."/>
            <person name="Otillar R.P."/>
            <person name="Strauss J."/>
            <person name="Dupont C."/>
            <person name="Frickenhaus S."/>
            <person name="Maumus F."/>
            <person name="Mcmullan M."/>
            <person name="Sanges R."/>
            <person name="Schmutz J."/>
            <person name="Toseland A."/>
            <person name="Valas R."/>
            <person name="Veluchamy A."/>
            <person name="Ward B.J."/>
            <person name="Allen A."/>
            <person name="Barry K."/>
            <person name="Falciatore A."/>
            <person name="Ferrante M."/>
            <person name="Fortunato A.E."/>
            <person name="Gloeckner G."/>
            <person name="Gruber A."/>
            <person name="Hipkin R."/>
            <person name="Janech M."/>
            <person name="Kroth P."/>
            <person name="Leese F."/>
            <person name="Lindquist E."/>
            <person name="Lyon B.R."/>
            <person name="Martin J."/>
            <person name="Mayer C."/>
            <person name="Parker M."/>
            <person name="Quesneville H."/>
            <person name="Raymond J."/>
            <person name="Uhlig C."/>
            <person name="Valentin K.U."/>
            <person name="Worden A.Z."/>
            <person name="Armbrust E.V."/>
            <person name="Bowler C."/>
            <person name="Green B."/>
            <person name="Moulton V."/>
            <person name="Van Oosterhout C."/>
            <person name="Grigoriev I."/>
        </authorList>
    </citation>
    <scope>NUCLEOTIDE SEQUENCE [LARGE SCALE GENOMIC DNA]</scope>
    <source>
        <strain evidence="3 4">CCMP1102</strain>
    </source>
</reference>
<evidence type="ECO:0000313" key="3">
    <source>
        <dbReference type="EMBL" id="OEU20192.1"/>
    </source>
</evidence>
<evidence type="ECO:0000256" key="2">
    <source>
        <dbReference type="SAM" id="SignalP"/>
    </source>
</evidence>
<name>A0A1E7FPV1_9STRA</name>
<dbReference type="OrthoDB" id="54497at2759"/>
<sequence>MVYAYSPSISLGVLLIFTLGTMMIVNVNAQSDAVVDNQIMINECESNTSCRDCLSSTSTATTTCGWVNGMGCLESCNIIADVGCYDIENFNGNDGLMTGDDICTVAENDIANSELCDSQIDCTTCIETSLLVASSSWKPIAAATTKCKWFSDMNFCGSECNMIGCGESTCTTADSETDNESSDLIMEASGTPATTPSSSSVDAVKSSTAAKKKSNYSLVWTVTATATLMVVVASCLL</sequence>
<feature type="chain" id="PRO_5009193418" evidence="2">
    <location>
        <begin position="30"/>
        <end position="237"/>
    </location>
</feature>
<dbReference type="InParanoid" id="A0A1E7FPV1"/>
<feature type="transmembrane region" description="Helical" evidence="1">
    <location>
        <begin position="216"/>
        <end position="236"/>
    </location>
</feature>
<gene>
    <name evidence="3" type="ORF">FRACYDRAFT_268196</name>
</gene>
<keyword evidence="4" id="KW-1185">Reference proteome</keyword>
<keyword evidence="1" id="KW-1133">Transmembrane helix</keyword>
<dbReference type="Proteomes" id="UP000095751">
    <property type="component" value="Unassembled WGS sequence"/>
</dbReference>
<evidence type="ECO:0000256" key="1">
    <source>
        <dbReference type="SAM" id="Phobius"/>
    </source>
</evidence>
<protein>
    <submittedName>
        <fullName evidence="3">Uncharacterized protein</fullName>
    </submittedName>
</protein>
<feature type="signal peptide" evidence="2">
    <location>
        <begin position="1"/>
        <end position="29"/>
    </location>
</feature>
<accession>A0A1E7FPV1</accession>
<keyword evidence="1" id="KW-0812">Transmembrane</keyword>
<proteinExistence type="predicted"/>
<dbReference type="AlphaFoldDB" id="A0A1E7FPV1"/>
<keyword evidence="2" id="KW-0732">Signal</keyword>
<organism evidence="3 4">
    <name type="scientific">Fragilariopsis cylindrus CCMP1102</name>
    <dbReference type="NCBI Taxonomy" id="635003"/>
    <lineage>
        <taxon>Eukaryota</taxon>
        <taxon>Sar</taxon>
        <taxon>Stramenopiles</taxon>
        <taxon>Ochrophyta</taxon>
        <taxon>Bacillariophyta</taxon>
        <taxon>Bacillariophyceae</taxon>
        <taxon>Bacillariophycidae</taxon>
        <taxon>Bacillariales</taxon>
        <taxon>Bacillariaceae</taxon>
        <taxon>Fragilariopsis</taxon>
    </lineage>
</organism>